<evidence type="ECO:0000259" key="8">
    <source>
        <dbReference type="PROSITE" id="PS51471"/>
    </source>
</evidence>
<dbReference type="InterPro" id="IPR005123">
    <property type="entry name" value="Oxoglu/Fe-dep_dioxygenase_dom"/>
</dbReference>
<proteinExistence type="predicted"/>
<evidence type="ECO:0000256" key="1">
    <source>
        <dbReference type="ARBA" id="ARBA00001961"/>
    </source>
</evidence>
<comment type="caution">
    <text evidence="9">The sequence shown here is derived from an EMBL/GenBank/DDBJ whole genome shotgun (WGS) entry which is preliminary data.</text>
</comment>
<accession>A0ABW3FL40</accession>
<dbReference type="Proteomes" id="UP001597101">
    <property type="component" value="Unassembled WGS sequence"/>
</dbReference>
<dbReference type="SUPFAM" id="SSF51197">
    <property type="entry name" value="Clavaminate synthase-like"/>
    <property type="match status" value="1"/>
</dbReference>
<sequence>MKRARFKVPCDGWFMDILETCLKLRGLRRNVTRGIAMPMQEWFPLGLFVEELEGFAQHKQAMVDHIYALREASGEKRSSKRSSWTGDVHGVDAIHDDPVFAWLTQQLETNIVAYLKALGHNLDKLDIHIQRSWPVIGTRGQRVKRHAHNTAHLSSVCYISVPKDASKSGEISFHNDTKPNELTPGLGSSMTKAYSGINAFNRKVASYAPQEGRLVLFPAKTLHSVAENMTDEDRISVSFDIIITSRADNKGQDEFLMPSPEKWKTIQLPDRAPVKRFSARTPAAALPDASDGVPLTKASRYFRSADRYMLVPAQDHVLWETRRFRHVSSRAEGRLYAEKMAAADPTKWREADGVSHLTREGSTSWKAFNNVADRLYCYLRDQNISADGAVMSVPSVERLNGHDAPTMRRGRHHLCAYVRLDHDADNAVMAKFRDGSSMNMGPGDLVFASGFRRHGLSGSGDVMAVGIDVPSVARPGLLTVSQYRAKKHGDDIVFACGTAQPITAPVPKIELMMEKLKRDASLGRKKFKRSDCPVINRFLVENTDPAKATEAELARIQAYGRKTKQEPGDEPKVLENVDVLSKADCAKLLDYAADHMTSVVPDTVDELPEYQVNLSHALLTKILGAKKAAAVLKLPELLGAPADVDVAKVAEHTTMFIRKYSPETRPNISFHADSCRYTINIALNDNDEFEGGDLLAKPGKKLKTVARQTGKAVLHSGNVVHGVTQTTKGERWSLIVFYKGPDFRKKAPRKRPARVKTAKSVKAKVEVQRG</sequence>
<feature type="domain" description="Fe2OG dioxygenase" evidence="8">
    <location>
        <begin position="651"/>
        <end position="741"/>
    </location>
</feature>
<evidence type="ECO:0000256" key="7">
    <source>
        <dbReference type="SAM" id="MobiDB-lite"/>
    </source>
</evidence>
<evidence type="ECO:0000313" key="9">
    <source>
        <dbReference type="EMBL" id="MFD0917549.1"/>
    </source>
</evidence>
<dbReference type="Gene3D" id="2.60.120.620">
    <property type="entry name" value="q2cbj1_9rhob like domain"/>
    <property type="match status" value="2"/>
</dbReference>
<dbReference type="Pfam" id="PF13759">
    <property type="entry name" value="2OG-FeII_Oxy_5"/>
    <property type="match status" value="1"/>
</dbReference>
<evidence type="ECO:0000256" key="2">
    <source>
        <dbReference type="ARBA" id="ARBA00022723"/>
    </source>
</evidence>
<keyword evidence="5" id="KW-0560">Oxidoreductase</keyword>
<feature type="region of interest" description="Disordered" evidence="7">
    <location>
        <begin position="746"/>
        <end position="770"/>
    </location>
</feature>
<evidence type="ECO:0000256" key="5">
    <source>
        <dbReference type="ARBA" id="ARBA00023002"/>
    </source>
</evidence>
<feature type="compositionally biased region" description="Basic residues" evidence="7">
    <location>
        <begin position="746"/>
        <end position="762"/>
    </location>
</feature>
<evidence type="ECO:0000256" key="4">
    <source>
        <dbReference type="ARBA" id="ARBA00022964"/>
    </source>
</evidence>
<organism evidence="9 10">
    <name type="scientific">Pseudahrensia aquimaris</name>
    <dbReference type="NCBI Taxonomy" id="744461"/>
    <lineage>
        <taxon>Bacteria</taxon>
        <taxon>Pseudomonadati</taxon>
        <taxon>Pseudomonadota</taxon>
        <taxon>Alphaproteobacteria</taxon>
        <taxon>Hyphomicrobiales</taxon>
        <taxon>Ahrensiaceae</taxon>
        <taxon>Pseudahrensia</taxon>
    </lineage>
</organism>
<keyword evidence="2" id="KW-0479">Metal-binding</keyword>
<dbReference type="NCBIfam" id="TIGR02466">
    <property type="entry name" value="TIGR02466 family protein"/>
    <property type="match status" value="1"/>
</dbReference>
<dbReference type="SMART" id="SM00702">
    <property type="entry name" value="P4Hc"/>
    <property type="match status" value="1"/>
</dbReference>
<keyword evidence="10" id="KW-1185">Reference proteome</keyword>
<comment type="cofactor">
    <cofactor evidence="1">
        <name>L-ascorbate</name>
        <dbReference type="ChEBI" id="CHEBI:38290"/>
    </cofactor>
</comment>
<evidence type="ECO:0000256" key="3">
    <source>
        <dbReference type="ARBA" id="ARBA00022896"/>
    </source>
</evidence>
<dbReference type="PROSITE" id="PS51471">
    <property type="entry name" value="FE2OG_OXY"/>
    <property type="match status" value="1"/>
</dbReference>
<reference evidence="10" key="1">
    <citation type="journal article" date="2019" name="Int. J. Syst. Evol. Microbiol.">
        <title>The Global Catalogue of Microorganisms (GCM) 10K type strain sequencing project: providing services to taxonomists for standard genome sequencing and annotation.</title>
        <authorList>
            <consortium name="The Broad Institute Genomics Platform"/>
            <consortium name="The Broad Institute Genome Sequencing Center for Infectious Disease"/>
            <person name="Wu L."/>
            <person name="Ma J."/>
        </authorList>
    </citation>
    <scope>NUCLEOTIDE SEQUENCE [LARGE SCALE GENOMIC DNA]</scope>
    <source>
        <strain evidence="10">CCUG 60023</strain>
    </source>
</reference>
<dbReference type="InterPro" id="IPR012668">
    <property type="entry name" value="CHP02466"/>
</dbReference>
<keyword evidence="6" id="KW-0408">Iron</keyword>
<keyword evidence="4" id="KW-0223">Dioxygenase</keyword>
<evidence type="ECO:0000313" key="10">
    <source>
        <dbReference type="Proteomes" id="UP001597101"/>
    </source>
</evidence>
<dbReference type="EMBL" id="JBHTJV010000013">
    <property type="protein sequence ID" value="MFD0917549.1"/>
    <property type="molecule type" value="Genomic_DNA"/>
</dbReference>
<dbReference type="RefSeq" id="WP_377213406.1">
    <property type="nucleotide sequence ID" value="NZ_JBHTJV010000013.1"/>
</dbReference>
<dbReference type="InterPro" id="IPR006620">
    <property type="entry name" value="Pro_4_hyd_alph"/>
</dbReference>
<name>A0ABW3FL40_9HYPH</name>
<gene>
    <name evidence="9" type="ORF">ACFQ14_14150</name>
</gene>
<protein>
    <submittedName>
        <fullName evidence="9">2OG-Fe(II) oxygenase family protein</fullName>
    </submittedName>
</protein>
<keyword evidence="3" id="KW-0847">Vitamin C</keyword>
<evidence type="ECO:0000256" key="6">
    <source>
        <dbReference type="ARBA" id="ARBA00023004"/>
    </source>
</evidence>